<name>A0AAD8A380_DIPPU</name>
<sequence length="233" mass="27308">MDDAIKALKQIRDEYIASAEHMQKIVDKFDTYDHLSESAKQILRNTAESLQVSSVVDVDSNNFFLQQSRRAIEESKLSRKKLQFEHNIKALSVRNSSLQQRTQELMRDIEVAKMEHEDSKDSMERTNIDVQFTKDQIEKYRKELNRLKEQEKQMGILDPEELKLVQERVKAIAEMKIECDAIKSRLEKYEGLPPNLEQAEQVVAQTINKHEEENKRMKAKIQSITLTSQSWNQ</sequence>
<accession>A0AAD8A380</accession>
<gene>
    <name evidence="2" type="ORF">L9F63_001662</name>
</gene>
<evidence type="ECO:0000313" key="2">
    <source>
        <dbReference type="EMBL" id="KAJ9591845.1"/>
    </source>
</evidence>
<dbReference type="EMBL" id="JASPKZ010003856">
    <property type="protein sequence ID" value="KAJ9591845.1"/>
    <property type="molecule type" value="Genomic_DNA"/>
</dbReference>
<reference evidence="2" key="1">
    <citation type="journal article" date="2023" name="IScience">
        <title>Live-bearing cockroach genome reveals convergent evolutionary mechanisms linked to viviparity in insects and beyond.</title>
        <authorList>
            <person name="Fouks B."/>
            <person name="Harrison M.C."/>
            <person name="Mikhailova A.A."/>
            <person name="Marchal E."/>
            <person name="English S."/>
            <person name="Carruthers M."/>
            <person name="Jennings E.C."/>
            <person name="Chiamaka E.L."/>
            <person name="Frigard R.A."/>
            <person name="Pippel M."/>
            <person name="Attardo G.M."/>
            <person name="Benoit J.B."/>
            <person name="Bornberg-Bauer E."/>
            <person name="Tobe S.S."/>
        </authorList>
    </citation>
    <scope>NUCLEOTIDE SEQUENCE</scope>
    <source>
        <strain evidence="2">Stay&amp;Tobe</strain>
    </source>
</reference>
<comment type="caution">
    <text evidence="2">The sequence shown here is derived from an EMBL/GenBank/DDBJ whole genome shotgun (WGS) entry which is preliminary data.</text>
</comment>
<dbReference type="Pfam" id="PF25762">
    <property type="entry name" value="HAUS1"/>
    <property type="match status" value="1"/>
</dbReference>
<dbReference type="InterPro" id="IPR026243">
    <property type="entry name" value="HAUS1"/>
</dbReference>
<keyword evidence="3" id="KW-1185">Reference proteome</keyword>
<proteinExistence type="predicted"/>
<organism evidence="2 3">
    <name type="scientific">Diploptera punctata</name>
    <name type="common">Pacific beetle cockroach</name>
    <dbReference type="NCBI Taxonomy" id="6984"/>
    <lineage>
        <taxon>Eukaryota</taxon>
        <taxon>Metazoa</taxon>
        <taxon>Ecdysozoa</taxon>
        <taxon>Arthropoda</taxon>
        <taxon>Hexapoda</taxon>
        <taxon>Insecta</taxon>
        <taxon>Pterygota</taxon>
        <taxon>Neoptera</taxon>
        <taxon>Polyneoptera</taxon>
        <taxon>Dictyoptera</taxon>
        <taxon>Blattodea</taxon>
        <taxon>Blaberoidea</taxon>
        <taxon>Blaberidae</taxon>
        <taxon>Diplopterinae</taxon>
        <taxon>Diploptera</taxon>
    </lineage>
</organism>
<feature type="coiled-coil region" evidence="1">
    <location>
        <begin position="88"/>
        <end position="227"/>
    </location>
</feature>
<dbReference type="Proteomes" id="UP001233999">
    <property type="component" value="Unassembled WGS sequence"/>
</dbReference>
<dbReference type="AlphaFoldDB" id="A0AAD8A380"/>
<keyword evidence="1" id="KW-0175">Coiled coil</keyword>
<evidence type="ECO:0000256" key="1">
    <source>
        <dbReference type="SAM" id="Coils"/>
    </source>
</evidence>
<protein>
    <submittedName>
        <fullName evidence="2">Uncharacterized protein</fullName>
    </submittedName>
</protein>
<evidence type="ECO:0000313" key="3">
    <source>
        <dbReference type="Proteomes" id="UP001233999"/>
    </source>
</evidence>
<reference evidence="2" key="2">
    <citation type="submission" date="2023-05" db="EMBL/GenBank/DDBJ databases">
        <authorList>
            <person name="Fouks B."/>
        </authorList>
    </citation>
    <scope>NUCLEOTIDE SEQUENCE</scope>
    <source>
        <strain evidence="2">Stay&amp;Tobe</strain>
        <tissue evidence="2">Testes</tissue>
    </source>
</reference>